<comment type="caution">
    <text evidence="2">The sequence shown here is derived from an EMBL/GenBank/DDBJ whole genome shotgun (WGS) entry which is preliminary data.</text>
</comment>
<evidence type="ECO:0000313" key="3">
    <source>
        <dbReference type="Proteomes" id="UP000748756"/>
    </source>
</evidence>
<feature type="region of interest" description="Disordered" evidence="1">
    <location>
        <begin position="1"/>
        <end position="21"/>
    </location>
</feature>
<name>A0A9P5R9N2_9FUNG</name>
<evidence type="ECO:0000313" key="2">
    <source>
        <dbReference type="EMBL" id="KAF9126741.1"/>
    </source>
</evidence>
<feature type="region of interest" description="Disordered" evidence="1">
    <location>
        <begin position="38"/>
        <end position="155"/>
    </location>
</feature>
<dbReference type="OrthoDB" id="2449194at2759"/>
<sequence>MTHHTNTPTHNNNVSADKPSTVETIKEKASAVVGKLTGKHHTDSAHGHDHHADKDHHHGDNTGTHTTGTHTTGATGAHTGPVGTHTGAAHAGAIPGAAPTATHSTGAGITAGGNVVPPVPTHGVAGTHDTHGVAGTHDTHGGTHVPHSTGLAGTAATQPLNHQHNQHQGAMSTTNAATADVRHDIAKVADTAYHHPEKVDQAVHDASVNLVGHQPSNQTANAATADVIANDPNKADAFAKDVTSRLVGQPGDPNNLEAAHIKPTM</sequence>
<organism evidence="2 3">
    <name type="scientific">Linnemannia schmuckeri</name>
    <dbReference type="NCBI Taxonomy" id="64567"/>
    <lineage>
        <taxon>Eukaryota</taxon>
        <taxon>Fungi</taxon>
        <taxon>Fungi incertae sedis</taxon>
        <taxon>Mucoromycota</taxon>
        <taxon>Mortierellomycotina</taxon>
        <taxon>Mortierellomycetes</taxon>
        <taxon>Mortierellales</taxon>
        <taxon>Mortierellaceae</taxon>
        <taxon>Linnemannia</taxon>
    </lineage>
</organism>
<evidence type="ECO:0000256" key="1">
    <source>
        <dbReference type="SAM" id="MobiDB-lite"/>
    </source>
</evidence>
<feature type="compositionally biased region" description="Low complexity" evidence="1">
    <location>
        <begin position="1"/>
        <end position="13"/>
    </location>
</feature>
<dbReference type="Proteomes" id="UP000748756">
    <property type="component" value="Unassembled WGS sequence"/>
</dbReference>
<dbReference type="AlphaFoldDB" id="A0A9P5R9N2"/>
<proteinExistence type="predicted"/>
<keyword evidence="3" id="KW-1185">Reference proteome</keyword>
<gene>
    <name evidence="2" type="ORF">BG015_004637</name>
</gene>
<dbReference type="EMBL" id="JAAAUQ010002169">
    <property type="protein sequence ID" value="KAF9126741.1"/>
    <property type="molecule type" value="Genomic_DNA"/>
</dbReference>
<feature type="compositionally biased region" description="Basic and acidic residues" evidence="1">
    <location>
        <begin position="40"/>
        <end position="60"/>
    </location>
</feature>
<feature type="compositionally biased region" description="Low complexity" evidence="1">
    <location>
        <begin position="61"/>
        <end position="103"/>
    </location>
</feature>
<protein>
    <submittedName>
        <fullName evidence="2">Uncharacterized protein</fullName>
    </submittedName>
</protein>
<accession>A0A9P5R9N2</accession>
<reference evidence="2" key="1">
    <citation type="journal article" date="2020" name="Fungal Divers.">
        <title>Resolving the Mortierellaceae phylogeny through synthesis of multi-gene phylogenetics and phylogenomics.</title>
        <authorList>
            <person name="Vandepol N."/>
            <person name="Liber J."/>
            <person name="Desiro A."/>
            <person name="Na H."/>
            <person name="Kennedy M."/>
            <person name="Barry K."/>
            <person name="Grigoriev I.V."/>
            <person name="Miller A.N."/>
            <person name="O'Donnell K."/>
            <person name="Stajich J.E."/>
            <person name="Bonito G."/>
        </authorList>
    </citation>
    <scope>NUCLEOTIDE SEQUENCE</scope>
    <source>
        <strain evidence="2">NRRL 6426</strain>
    </source>
</reference>